<proteinExistence type="predicted"/>
<gene>
    <name evidence="3" type="ORF">ASD8599_02915</name>
</gene>
<dbReference type="PROSITE" id="PS51352">
    <property type="entry name" value="THIOREDOXIN_2"/>
    <property type="match status" value="1"/>
</dbReference>
<feature type="compositionally biased region" description="Basic residues" evidence="1">
    <location>
        <begin position="1"/>
        <end position="16"/>
    </location>
</feature>
<dbReference type="InterPro" id="IPR036249">
    <property type="entry name" value="Thioredoxin-like_sf"/>
</dbReference>
<evidence type="ECO:0000313" key="3">
    <source>
        <dbReference type="EMBL" id="SPH22169.1"/>
    </source>
</evidence>
<dbReference type="SUPFAM" id="SSF52833">
    <property type="entry name" value="Thioredoxin-like"/>
    <property type="match status" value="1"/>
</dbReference>
<dbReference type="CDD" id="cd02947">
    <property type="entry name" value="TRX_family"/>
    <property type="match status" value="1"/>
</dbReference>
<dbReference type="RefSeq" id="WP_181364495.1">
    <property type="nucleotide sequence ID" value="NZ_OMOR01000001.1"/>
</dbReference>
<sequence length="164" mass="17741">MKQTRKTRQAAARQKKSQPSGAAQPSRRNVLKLLRSGAIGGVVVAGGGYFARGSFQAHAAEHDLSRLGQGKPVVVQIHDPQCPTCTSLQRETRKALKGFGECDIVYLVADIMTEKGAAFAAKYGVPHVTLLLFDGEGDLQQTLKGMRQRDELQQVFTSHHAAST</sequence>
<organism evidence="3 4">
    <name type="scientific">Ascidiaceihabitans donghaensis</name>
    <dbReference type="NCBI Taxonomy" id="1510460"/>
    <lineage>
        <taxon>Bacteria</taxon>
        <taxon>Pseudomonadati</taxon>
        <taxon>Pseudomonadota</taxon>
        <taxon>Alphaproteobacteria</taxon>
        <taxon>Rhodobacterales</taxon>
        <taxon>Paracoccaceae</taxon>
        <taxon>Ascidiaceihabitans</taxon>
    </lineage>
</organism>
<accession>A0A2R8BGN6</accession>
<protein>
    <recommendedName>
        <fullName evidence="2">Thioredoxin domain-containing protein</fullName>
    </recommendedName>
</protein>
<name>A0A2R8BGN6_9RHOB</name>
<dbReference type="Pfam" id="PF00085">
    <property type="entry name" value="Thioredoxin"/>
    <property type="match status" value="1"/>
</dbReference>
<feature type="region of interest" description="Disordered" evidence="1">
    <location>
        <begin position="1"/>
        <end position="27"/>
    </location>
</feature>
<feature type="domain" description="Thioredoxin" evidence="2">
    <location>
        <begin position="44"/>
        <end position="161"/>
    </location>
</feature>
<dbReference type="InterPro" id="IPR019546">
    <property type="entry name" value="TAT_signal_bac_arc"/>
</dbReference>
<evidence type="ECO:0000313" key="4">
    <source>
        <dbReference type="Proteomes" id="UP000244880"/>
    </source>
</evidence>
<evidence type="ECO:0000259" key="2">
    <source>
        <dbReference type="PROSITE" id="PS51352"/>
    </source>
</evidence>
<dbReference type="Gene3D" id="3.40.30.10">
    <property type="entry name" value="Glutaredoxin"/>
    <property type="match status" value="1"/>
</dbReference>
<dbReference type="PROSITE" id="PS51318">
    <property type="entry name" value="TAT"/>
    <property type="match status" value="1"/>
</dbReference>
<dbReference type="AlphaFoldDB" id="A0A2R8BGN6"/>
<evidence type="ECO:0000256" key="1">
    <source>
        <dbReference type="SAM" id="MobiDB-lite"/>
    </source>
</evidence>
<keyword evidence="4" id="KW-1185">Reference proteome</keyword>
<dbReference type="Proteomes" id="UP000244880">
    <property type="component" value="Unassembled WGS sequence"/>
</dbReference>
<dbReference type="EMBL" id="OMOR01000001">
    <property type="protein sequence ID" value="SPH22169.1"/>
    <property type="molecule type" value="Genomic_DNA"/>
</dbReference>
<dbReference type="InterPro" id="IPR013766">
    <property type="entry name" value="Thioredoxin_domain"/>
</dbReference>
<dbReference type="InterPro" id="IPR006311">
    <property type="entry name" value="TAT_signal"/>
</dbReference>
<dbReference type="NCBIfam" id="TIGR01409">
    <property type="entry name" value="TAT_signal_seq"/>
    <property type="match status" value="1"/>
</dbReference>
<feature type="compositionally biased region" description="Polar residues" evidence="1">
    <location>
        <begin position="17"/>
        <end position="27"/>
    </location>
</feature>
<reference evidence="3 4" key="1">
    <citation type="submission" date="2018-03" db="EMBL/GenBank/DDBJ databases">
        <authorList>
            <person name="Keele B.F."/>
        </authorList>
    </citation>
    <scope>NUCLEOTIDE SEQUENCE [LARGE SCALE GENOMIC DNA]</scope>
    <source>
        <strain evidence="3 4">CECT 8599</strain>
    </source>
</reference>